<sequence length="22" mass="2470">MEQEQKEVIQNIYTTLGTTAGD</sequence>
<reference evidence="1" key="1">
    <citation type="submission" date="2017-06" db="EMBL/GenBank/DDBJ databases">
        <title>Novel phages from South African skin metaviromes.</title>
        <authorList>
            <person name="van Zyl L.J."/>
            <person name="Abrahams Y."/>
            <person name="Stander E.A."/>
            <person name="Kirby B.M."/>
            <person name="Clavaud C."/>
            <person name="Farcet C."/>
            <person name="Breton L."/>
            <person name="Trindade M.I."/>
        </authorList>
    </citation>
    <scope>NUCLEOTIDE SEQUENCE</scope>
</reference>
<feature type="non-terminal residue" evidence="1">
    <location>
        <position position="22"/>
    </location>
</feature>
<dbReference type="EMBL" id="MF417954">
    <property type="protein sequence ID" value="ASN72441.1"/>
    <property type="molecule type" value="Genomic_DNA"/>
</dbReference>
<gene>
    <name evidence="1" type="ORF">8AX7_1</name>
</gene>
<accession>A0A2H4JHP1</accession>
<proteinExistence type="predicted"/>
<evidence type="ECO:0000313" key="1">
    <source>
        <dbReference type="EMBL" id="ASN72441.1"/>
    </source>
</evidence>
<protein>
    <submittedName>
        <fullName evidence="1">Uncharacterized protein</fullName>
    </submittedName>
</protein>
<organism evidence="1">
    <name type="scientific">uncultured Caudovirales phage</name>
    <dbReference type="NCBI Taxonomy" id="2100421"/>
    <lineage>
        <taxon>Viruses</taxon>
        <taxon>Duplodnaviria</taxon>
        <taxon>Heunggongvirae</taxon>
        <taxon>Uroviricota</taxon>
        <taxon>Caudoviricetes</taxon>
        <taxon>Peduoviridae</taxon>
        <taxon>Maltschvirus</taxon>
        <taxon>Maltschvirus maltsch</taxon>
    </lineage>
</organism>
<name>A0A2H4JHP1_9CAUD</name>